<feature type="compositionally biased region" description="Basic residues" evidence="1">
    <location>
        <begin position="21"/>
        <end position="36"/>
    </location>
</feature>
<feature type="region of interest" description="Disordered" evidence="1">
    <location>
        <begin position="148"/>
        <end position="191"/>
    </location>
</feature>
<dbReference type="PANTHER" id="PTHR34046">
    <property type="entry name" value="OS06G0218800 PROTEIN"/>
    <property type="match status" value="1"/>
</dbReference>
<comment type="caution">
    <text evidence="2">The sequence shown here is derived from an EMBL/GenBank/DDBJ whole genome shotgun (WGS) entry which is preliminary data.</text>
</comment>
<feature type="compositionally biased region" description="Basic and acidic residues" evidence="1">
    <location>
        <begin position="171"/>
        <end position="191"/>
    </location>
</feature>
<dbReference type="AlphaFoldDB" id="A0AAV3PMZ1"/>
<feature type="compositionally biased region" description="Basic and acidic residues" evidence="1">
    <location>
        <begin position="148"/>
        <end position="157"/>
    </location>
</feature>
<evidence type="ECO:0000313" key="3">
    <source>
        <dbReference type="Proteomes" id="UP001454036"/>
    </source>
</evidence>
<protein>
    <submittedName>
        <fullName evidence="2">Uncharacterized protein</fullName>
    </submittedName>
</protein>
<dbReference type="Proteomes" id="UP001454036">
    <property type="component" value="Unassembled WGS sequence"/>
</dbReference>
<organism evidence="2 3">
    <name type="scientific">Lithospermum erythrorhizon</name>
    <name type="common">Purple gromwell</name>
    <name type="synonym">Lithospermum officinale var. erythrorhizon</name>
    <dbReference type="NCBI Taxonomy" id="34254"/>
    <lineage>
        <taxon>Eukaryota</taxon>
        <taxon>Viridiplantae</taxon>
        <taxon>Streptophyta</taxon>
        <taxon>Embryophyta</taxon>
        <taxon>Tracheophyta</taxon>
        <taxon>Spermatophyta</taxon>
        <taxon>Magnoliopsida</taxon>
        <taxon>eudicotyledons</taxon>
        <taxon>Gunneridae</taxon>
        <taxon>Pentapetalae</taxon>
        <taxon>asterids</taxon>
        <taxon>lamiids</taxon>
        <taxon>Boraginales</taxon>
        <taxon>Boraginaceae</taxon>
        <taxon>Boraginoideae</taxon>
        <taxon>Lithospermeae</taxon>
        <taxon>Lithospermum</taxon>
    </lineage>
</organism>
<keyword evidence="3" id="KW-1185">Reference proteome</keyword>
<accession>A0AAV3PMZ1</accession>
<gene>
    <name evidence="2" type="ORF">LIER_10085</name>
</gene>
<dbReference type="Pfam" id="PF05340">
    <property type="entry name" value="DUF740"/>
    <property type="match status" value="1"/>
</dbReference>
<evidence type="ECO:0000313" key="2">
    <source>
        <dbReference type="EMBL" id="GAA0151347.1"/>
    </source>
</evidence>
<feature type="region of interest" description="Disordered" evidence="1">
    <location>
        <begin position="1"/>
        <end position="40"/>
    </location>
</feature>
<reference evidence="2 3" key="1">
    <citation type="submission" date="2024-01" db="EMBL/GenBank/DDBJ databases">
        <title>The complete chloroplast genome sequence of Lithospermum erythrorhizon: insights into the phylogenetic relationship among Boraginaceae species and the maternal lineages of purple gromwells.</title>
        <authorList>
            <person name="Okada T."/>
            <person name="Watanabe K."/>
        </authorList>
    </citation>
    <scope>NUCLEOTIDE SEQUENCE [LARGE SCALE GENOMIC DNA]</scope>
</reference>
<dbReference type="PANTHER" id="PTHR34046:SF7">
    <property type="entry name" value="DUF740 FAMILY PROTEIN"/>
    <property type="match status" value="1"/>
</dbReference>
<evidence type="ECO:0000256" key="1">
    <source>
        <dbReference type="SAM" id="MobiDB-lite"/>
    </source>
</evidence>
<name>A0AAV3PMZ1_LITER</name>
<sequence>MFKSKSKNNQKQLRFGDGRGRLKSKAPSKTCKKHPKHEQSPGVCAVCLREKLTHLPTSSSKLARGNNVVSSSISSYLSSLSSQDYSSNVSSCSSPINYRRSYSSLATFSMRGKKNYHENTNMNRSSKNVVFSKSRSLAFRMQKPRLDETVDKNDGKKKQGFWSKLLRSRTRNKEDHHGTTKSRTLKESRRS</sequence>
<proteinExistence type="predicted"/>
<dbReference type="InterPro" id="IPR008004">
    <property type="entry name" value="OCTOPUS-like"/>
</dbReference>
<dbReference type="EMBL" id="BAABME010001767">
    <property type="protein sequence ID" value="GAA0151347.1"/>
    <property type="molecule type" value="Genomic_DNA"/>
</dbReference>